<name>A0A9P5X8R6_9AGAR</name>
<dbReference type="Pfam" id="PF00724">
    <property type="entry name" value="Oxidored_FMN"/>
    <property type="match status" value="1"/>
</dbReference>
<dbReference type="GO" id="GO:0003959">
    <property type="term" value="F:NADPH dehydrogenase activity"/>
    <property type="evidence" value="ECO:0007669"/>
    <property type="project" value="TreeGrafter"/>
</dbReference>
<dbReference type="InterPro" id="IPR001155">
    <property type="entry name" value="OxRdtase_FMN_N"/>
</dbReference>
<comment type="caution">
    <text evidence="2">The sequence shown here is derived from an EMBL/GenBank/DDBJ whole genome shotgun (WGS) entry which is preliminary data.</text>
</comment>
<organism evidence="2 3">
    <name type="scientific">Macrolepiota fuliginosa MF-IS2</name>
    <dbReference type="NCBI Taxonomy" id="1400762"/>
    <lineage>
        <taxon>Eukaryota</taxon>
        <taxon>Fungi</taxon>
        <taxon>Dikarya</taxon>
        <taxon>Basidiomycota</taxon>
        <taxon>Agaricomycotina</taxon>
        <taxon>Agaricomycetes</taxon>
        <taxon>Agaricomycetidae</taxon>
        <taxon>Agaricales</taxon>
        <taxon>Agaricineae</taxon>
        <taxon>Agaricaceae</taxon>
        <taxon>Macrolepiota</taxon>
    </lineage>
</organism>
<dbReference type="Proteomes" id="UP000807342">
    <property type="component" value="Unassembled WGS sequence"/>
</dbReference>
<keyword evidence="3" id="KW-1185">Reference proteome</keyword>
<dbReference type="InterPro" id="IPR045247">
    <property type="entry name" value="Oye-like"/>
</dbReference>
<dbReference type="CDD" id="cd02933">
    <property type="entry name" value="OYE_like_FMN"/>
    <property type="match status" value="1"/>
</dbReference>
<dbReference type="GO" id="GO:0010181">
    <property type="term" value="F:FMN binding"/>
    <property type="evidence" value="ECO:0007669"/>
    <property type="project" value="InterPro"/>
</dbReference>
<evidence type="ECO:0000259" key="1">
    <source>
        <dbReference type="Pfam" id="PF00724"/>
    </source>
</evidence>
<gene>
    <name evidence="2" type="ORF">P691DRAFT_776515</name>
</gene>
<dbReference type="EMBL" id="MU151223">
    <property type="protein sequence ID" value="KAF9446928.1"/>
    <property type="molecule type" value="Genomic_DNA"/>
</dbReference>
<protein>
    <submittedName>
        <fullName evidence="2">FMN-linked oxidoreductase</fullName>
    </submittedName>
</protein>
<feature type="domain" description="NADH:flavin oxidoreductase/NADH oxidase N-terminal" evidence="1">
    <location>
        <begin position="5"/>
        <end position="344"/>
    </location>
</feature>
<accession>A0A9P5X8R6</accession>
<sequence>MASRLFQPITVGQIQLRHRVVLAPLTRLRADERHVPNLPVVKEYYTQRATVPGTLLIAEGTMIAVHTGGLGATPGIYNEAQIDAWKEIVQGVHEKDSFIFCQLWANGRQGFETAFGADDPTFPNVGPSPIAIDGEGTSAPRELTIAEIKEYIQLYATAARNAVHGAHFDGVEVHGANGFLIDQFLQDVSNQRQDDYGGSVERRSRFALEVVRAVVDATGAAEKVGIRLSPWSPARGMGMNDPLPQFAHLVSALKLEFPGLAYIHVIEPRIAGDRDHDIRGNKPHASNDFLRNIWVPKPYISAGGYRRDDAMHQADEKENELVAFGRTFISNPDLPARLTNNLPLTPYDRKTFYLSGDTSGRGYTDYPFAADSTR</sequence>
<proteinExistence type="predicted"/>
<dbReference type="OrthoDB" id="276546at2759"/>
<dbReference type="SUPFAM" id="SSF51395">
    <property type="entry name" value="FMN-linked oxidoreductases"/>
    <property type="match status" value="1"/>
</dbReference>
<evidence type="ECO:0000313" key="3">
    <source>
        <dbReference type="Proteomes" id="UP000807342"/>
    </source>
</evidence>
<dbReference type="PANTHER" id="PTHR22893">
    <property type="entry name" value="NADH OXIDOREDUCTASE-RELATED"/>
    <property type="match status" value="1"/>
</dbReference>
<dbReference type="Gene3D" id="3.20.20.70">
    <property type="entry name" value="Aldolase class I"/>
    <property type="match status" value="1"/>
</dbReference>
<dbReference type="InterPro" id="IPR013785">
    <property type="entry name" value="Aldolase_TIM"/>
</dbReference>
<dbReference type="PANTHER" id="PTHR22893:SF91">
    <property type="entry name" value="NADPH DEHYDROGENASE 2-RELATED"/>
    <property type="match status" value="1"/>
</dbReference>
<dbReference type="FunFam" id="3.20.20.70:FF:000138">
    <property type="entry name" value="NADPH dehydrogenase 1"/>
    <property type="match status" value="1"/>
</dbReference>
<evidence type="ECO:0000313" key="2">
    <source>
        <dbReference type="EMBL" id="KAF9446928.1"/>
    </source>
</evidence>
<reference evidence="2" key="1">
    <citation type="submission" date="2020-11" db="EMBL/GenBank/DDBJ databases">
        <authorList>
            <consortium name="DOE Joint Genome Institute"/>
            <person name="Ahrendt S."/>
            <person name="Riley R."/>
            <person name="Andreopoulos W."/>
            <person name="Labutti K."/>
            <person name="Pangilinan J."/>
            <person name="Ruiz-Duenas F.J."/>
            <person name="Barrasa J.M."/>
            <person name="Sanchez-Garcia M."/>
            <person name="Camarero S."/>
            <person name="Miyauchi S."/>
            <person name="Serrano A."/>
            <person name="Linde D."/>
            <person name="Babiker R."/>
            <person name="Drula E."/>
            <person name="Ayuso-Fernandez I."/>
            <person name="Pacheco R."/>
            <person name="Padilla G."/>
            <person name="Ferreira P."/>
            <person name="Barriuso J."/>
            <person name="Kellner H."/>
            <person name="Castanera R."/>
            <person name="Alfaro M."/>
            <person name="Ramirez L."/>
            <person name="Pisabarro A.G."/>
            <person name="Kuo A."/>
            <person name="Tritt A."/>
            <person name="Lipzen A."/>
            <person name="He G."/>
            <person name="Yan M."/>
            <person name="Ng V."/>
            <person name="Cullen D."/>
            <person name="Martin F."/>
            <person name="Rosso M.-N."/>
            <person name="Henrissat B."/>
            <person name="Hibbett D."/>
            <person name="Martinez A.T."/>
            <person name="Grigoriev I.V."/>
        </authorList>
    </citation>
    <scope>NUCLEOTIDE SEQUENCE</scope>
    <source>
        <strain evidence="2">MF-IS2</strain>
    </source>
</reference>
<dbReference type="AlphaFoldDB" id="A0A9P5X8R6"/>